<keyword evidence="4 8" id="KW-0812">Transmembrane</keyword>
<dbReference type="STRING" id="3218.A0A2K1KG24"/>
<evidence type="ECO:0000256" key="5">
    <source>
        <dbReference type="ARBA" id="ARBA00022989"/>
    </source>
</evidence>
<proteinExistence type="predicted"/>
<keyword evidence="11" id="KW-1185">Reference proteome</keyword>
<organism evidence="9">
    <name type="scientific">Physcomitrium patens</name>
    <name type="common">Spreading-leaved earth moss</name>
    <name type="synonym">Physcomitrella patens</name>
    <dbReference type="NCBI Taxonomy" id="3218"/>
    <lineage>
        <taxon>Eukaryota</taxon>
        <taxon>Viridiplantae</taxon>
        <taxon>Streptophyta</taxon>
        <taxon>Embryophyta</taxon>
        <taxon>Bryophyta</taxon>
        <taxon>Bryophytina</taxon>
        <taxon>Bryopsida</taxon>
        <taxon>Funariidae</taxon>
        <taxon>Funariales</taxon>
        <taxon>Funariaceae</taxon>
        <taxon>Physcomitrium</taxon>
    </lineage>
</organism>
<dbReference type="GO" id="GO:0042651">
    <property type="term" value="C:thylakoid membrane"/>
    <property type="evidence" value="ECO:0000318"/>
    <property type="project" value="GO_Central"/>
</dbReference>
<protein>
    <submittedName>
        <fullName evidence="9 10">Uncharacterized protein</fullName>
    </submittedName>
</protein>
<keyword evidence="7 8" id="KW-0472">Membrane</keyword>
<evidence type="ECO:0000313" key="11">
    <source>
        <dbReference type="Proteomes" id="UP000006727"/>
    </source>
</evidence>
<feature type="transmembrane region" description="Helical" evidence="8">
    <location>
        <begin position="66"/>
        <end position="90"/>
    </location>
</feature>
<evidence type="ECO:0000256" key="7">
    <source>
        <dbReference type="ARBA" id="ARBA00023136"/>
    </source>
</evidence>
<dbReference type="PANTHER" id="PTHR33281">
    <property type="entry name" value="UPF0187 PROTEIN YNEE"/>
    <property type="match status" value="1"/>
</dbReference>
<keyword evidence="2" id="KW-0813">Transport</keyword>
<evidence type="ECO:0000256" key="1">
    <source>
        <dbReference type="ARBA" id="ARBA00004651"/>
    </source>
</evidence>
<feature type="transmembrane region" description="Helical" evidence="8">
    <location>
        <begin position="21"/>
        <end position="54"/>
    </location>
</feature>
<keyword evidence="6" id="KW-0406">Ion transport</keyword>
<dbReference type="EMBL" id="ABEU02000006">
    <property type="protein sequence ID" value="PNR52740.1"/>
    <property type="molecule type" value="Genomic_DNA"/>
</dbReference>
<dbReference type="GeneID" id="112283752"/>
<dbReference type="AlphaFoldDB" id="A0A2K1KG24"/>
<reference evidence="9 11" key="2">
    <citation type="journal article" date="2018" name="Plant J.">
        <title>The Physcomitrella patens chromosome-scale assembly reveals moss genome structure and evolution.</title>
        <authorList>
            <person name="Lang D."/>
            <person name="Ullrich K.K."/>
            <person name="Murat F."/>
            <person name="Fuchs J."/>
            <person name="Jenkins J."/>
            <person name="Haas F.B."/>
            <person name="Piednoel M."/>
            <person name="Gundlach H."/>
            <person name="Van Bel M."/>
            <person name="Meyberg R."/>
            <person name="Vives C."/>
            <person name="Morata J."/>
            <person name="Symeonidi A."/>
            <person name="Hiss M."/>
            <person name="Muchero W."/>
            <person name="Kamisugi Y."/>
            <person name="Saleh O."/>
            <person name="Blanc G."/>
            <person name="Decker E.L."/>
            <person name="van Gessel N."/>
            <person name="Grimwood J."/>
            <person name="Hayes R.D."/>
            <person name="Graham S.W."/>
            <person name="Gunter L.E."/>
            <person name="McDaniel S.F."/>
            <person name="Hoernstein S.N.W."/>
            <person name="Larsson A."/>
            <person name="Li F.W."/>
            <person name="Perroud P.F."/>
            <person name="Phillips J."/>
            <person name="Ranjan P."/>
            <person name="Rokshar D.S."/>
            <person name="Rothfels C.J."/>
            <person name="Schneider L."/>
            <person name="Shu S."/>
            <person name="Stevenson D.W."/>
            <person name="Thummler F."/>
            <person name="Tillich M."/>
            <person name="Villarreal Aguilar J.C."/>
            <person name="Widiez T."/>
            <person name="Wong G.K."/>
            <person name="Wymore A."/>
            <person name="Zhang Y."/>
            <person name="Zimmer A.D."/>
            <person name="Quatrano R.S."/>
            <person name="Mayer K.F.X."/>
            <person name="Goodstein D."/>
            <person name="Casacuberta J.M."/>
            <person name="Vandepoele K."/>
            <person name="Reski R."/>
            <person name="Cuming A.C."/>
            <person name="Tuskan G.A."/>
            <person name="Maumus F."/>
            <person name="Salse J."/>
            <person name="Schmutz J."/>
            <person name="Rensing S.A."/>
        </authorList>
    </citation>
    <scope>NUCLEOTIDE SEQUENCE [LARGE SCALE GENOMIC DNA]</scope>
    <source>
        <strain evidence="10 11">cv. Gransden 2004</strain>
    </source>
</reference>
<gene>
    <name evidence="10" type="primary">LOC112283752</name>
    <name evidence="9" type="ORF">PHYPA_009115</name>
</gene>
<dbReference type="EnsemblPlants" id="Pp3c6_17920V3.2">
    <property type="protein sequence ID" value="PAC:32975685.CDS.1"/>
    <property type="gene ID" value="Pp3c6_17920"/>
</dbReference>
<dbReference type="PANTHER" id="PTHR33281:SF19">
    <property type="entry name" value="VOLTAGE-DEPENDENT ANION CHANNEL-FORMING PROTEIN YNEE"/>
    <property type="match status" value="1"/>
</dbReference>
<dbReference type="Gramene" id="Pp3c6_17920V3.2">
    <property type="protein sequence ID" value="PAC:32975685.CDS.1"/>
    <property type="gene ID" value="Pp3c6_17920"/>
</dbReference>
<dbReference type="InterPro" id="IPR044669">
    <property type="entry name" value="YneE/VCCN1/2-like"/>
</dbReference>
<accession>A0A2K1KG24</accession>
<name>A0A2K1KG24_PHYPA</name>
<dbReference type="EnsemblPlants" id="Pp3c6_17920V3.1">
    <property type="protein sequence ID" value="PAC:32975684.CDS.1"/>
    <property type="gene ID" value="Pp3c6_17920"/>
</dbReference>
<evidence type="ECO:0000256" key="2">
    <source>
        <dbReference type="ARBA" id="ARBA00022448"/>
    </source>
</evidence>
<evidence type="ECO:0000313" key="10">
    <source>
        <dbReference type="EnsemblPlants" id="PAC:32975684.CDS.1"/>
    </source>
</evidence>
<dbReference type="Proteomes" id="UP000006727">
    <property type="component" value="Chromosome 6"/>
</dbReference>
<sequence length="402" mass="45927">MHRNTVYGHDEWRRHKSSWRHARHVISIAASGVIAALGPPVLLSTITAVFVTVINHGVQHMLVASWVPYLKVSPIPFTFISPVLAFLLVFRTNSSYQRFDEARKVWGSNVNRCRDLARQALSWIKNPEDAARLECLLRFLKAYPYYLKLHLTQEGPSSSTTSEIKDILKDEEFHKVSLVQNQPIYVLQVISEIISQCHIPNWEKICMDANLTQFHDNVGACERIFKTPIPIAYTRMTSRMLIMWHLALPYGLWNDCRWLTIPATFMSSAALFYIEQVGVVIEEPFCILALDSICGGIRSAIDMFRATREDVFLLTESIRSEHPKKTDTTKNLEQIIEMESMDSDPLEETSKEDEVMLGLGRSKSYKSYSGRKFFDKSRSHSHSTTSLYGDLNVGFSKLKSVS</sequence>
<dbReference type="RefSeq" id="XP_024378615.1">
    <property type="nucleotide sequence ID" value="XM_024522847.2"/>
</dbReference>
<dbReference type="GO" id="GO:0019684">
    <property type="term" value="P:photosynthesis, light reaction"/>
    <property type="evidence" value="ECO:0000318"/>
    <property type="project" value="GO_Central"/>
</dbReference>
<keyword evidence="5 8" id="KW-1133">Transmembrane helix</keyword>
<evidence type="ECO:0000256" key="3">
    <source>
        <dbReference type="ARBA" id="ARBA00022475"/>
    </source>
</evidence>
<dbReference type="KEGG" id="ppp:112283752"/>
<dbReference type="GO" id="GO:0005886">
    <property type="term" value="C:plasma membrane"/>
    <property type="evidence" value="ECO:0007669"/>
    <property type="project" value="UniProtKB-SubCell"/>
</dbReference>
<dbReference type="OrthoDB" id="1368at2759"/>
<dbReference type="Gramene" id="Pp3c6_17920V3.1">
    <property type="protein sequence ID" value="PAC:32975684.CDS.1"/>
    <property type="gene ID" value="Pp3c6_17920"/>
</dbReference>
<evidence type="ECO:0000313" key="9">
    <source>
        <dbReference type="EMBL" id="PNR52740.1"/>
    </source>
</evidence>
<evidence type="ECO:0000256" key="8">
    <source>
        <dbReference type="SAM" id="Phobius"/>
    </source>
</evidence>
<reference evidence="10" key="3">
    <citation type="submission" date="2020-12" db="UniProtKB">
        <authorList>
            <consortium name="EnsemblPlants"/>
        </authorList>
    </citation>
    <scope>IDENTIFICATION</scope>
</reference>
<evidence type="ECO:0000256" key="4">
    <source>
        <dbReference type="ARBA" id="ARBA00022692"/>
    </source>
</evidence>
<comment type="subcellular location">
    <subcellularLocation>
        <location evidence="1">Cell membrane</location>
        <topology evidence="1">Multi-pass membrane protein</topology>
    </subcellularLocation>
</comment>
<evidence type="ECO:0000256" key="6">
    <source>
        <dbReference type="ARBA" id="ARBA00023065"/>
    </source>
</evidence>
<dbReference type="GO" id="GO:0005247">
    <property type="term" value="F:voltage-gated chloride channel activity"/>
    <property type="evidence" value="ECO:0000318"/>
    <property type="project" value="GO_Central"/>
</dbReference>
<keyword evidence="3" id="KW-1003">Cell membrane</keyword>
<reference evidence="9 11" key="1">
    <citation type="journal article" date="2008" name="Science">
        <title>The Physcomitrella genome reveals evolutionary insights into the conquest of land by plants.</title>
        <authorList>
            <person name="Rensing S."/>
            <person name="Lang D."/>
            <person name="Zimmer A."/>
            <person name="Terry A."/>
            <person name="Salamov A."/>
            <person name="Shapiro H."/>
            <person name="Nishiyama T."/>
            <person name="Perroud P.-F."/>
            <person name="Lindquist E."/>
            <person name="Kamisugi Y."/>
            <person name="Tanahashi T."/>
            <person name="Sakakibara K."/>
            <person name="Fujita T."/>
            <person name="Oishi K."/>
            <person name="Shin-I T."/>
            <person name="Kuroki Y."/>
            <person name="Toyoda A."/>
            <person name="Suzuki Y."/>
            <person name="Hashimoto A."/>
            <person name="Yamaguchi K."/>
            <person name="Sugano A."/>
            <person name="Kohara Y."/>
            <person name="Fujiyama A."/>
            <person name="Anterola A."/>
            <person name="Aoki S."/>
            <person name="Ashton N."/>
            <person name="Barbazuk W.B."/>
            <person name="Barker E."/>
            <person name="Bennetzen J."/>
            <person name="Bezanilla M."/>
            <person name="Blankenship R."/>
            <person name="Cho S.H."/>
            <person name="Dutcher S."/>
            <person name="Estelle M."/>
            <person name="Fawcett J.A."/>
            <person name="Gundlach H."/>
            <person name="Hanada K."/>
            <person name="Heyl A."/>
            <person name="Hicks K.A."/>
            <person name="Hugh J."/>
            <person name="Lohr M."/>
            <person name="Mayer K."/>
            <person name="Melkozernov A."/>
            <person name="Murata T."/>
            <person name="Nelson D."/>
            <person name="Pils B."/>
            <person name="Prigge M."/>
            <person name="Reiss B."/>
            <person name="Renner T."/>
            <person name="Rombauts S."/>
            <person name="Rushton P."/>
            <person name="Sanderfoot A."/>
            <person name="Schween G."/>
            <person name="Shiu S.-H."/>
            <person name="Stueber K."/>
            <person name="Theodoulou F.L."/>
            <person name="Tu H."/>
            <person name="Van de Peer Y."/>
            <person name="Verrier P.J."/>
            <person name="Waters E."/>
            <person name="Wood A."/>
            <person name="Yang L."/>
            <person name="Cove D."/>
            <person name="Cuming A."/>
            <person name="Hasebe M."/>
            <person name="Lucas S."/>
            <person name="Mishler D.B."/>
            <person name="Reski R."/>
            <person name="Grigoriev I."/>
            <person name="Quatrano R.S."/>
            <person name="Boore J.L."/>
        </authorList>
    </citation>
    <scope>NUCLEOTIDE SEQUENCE [LARGE SCALE GENOMIC DNA]</scope>
    <source>
        <strain evidence="10 11">cv. Gransden 2004</strain>
    </source>
</reference>
<dbReference type="Pfam" id="PF25539">
    <property type="entry name" value="Bestrophin_2"/>
    <property type="match status" value="1"/>
</dbReference>